<feature type="region of interest" description="Disordered" evidence="1">
    <location>
        <begin position="1"/>
        <end position="25"/>
    </location>
</feature>
<dbReference type="PANTHER" id="PTHR39474">
    <property type="entry name" value="UNNAMED PRODUCT"/>
    <property type="match status" value="1"/>
</dbReference>
<evidence type="ECO:0000313" key="2">
    <source>
        <dbReference type="EMBL" id="TBU21484.1"/>
    </source>
</evidence>
<dbReference type="OrthoDB" id="4590138at2759"/>
<organism evidence="2">
    <name type="scientific">Dichomitus squalens</name>
    <dbReference type="NCBI Taxonomy" id="114155"/>
    <lineage>
        <taxon>Eukaryota</taxon>
        <taxon>Fungi</taxon>
        <taxon>Dikarya</taxon>
        <taxon>Basidiomycota</taxon>
        <taxon>Agaricomycotina</taxon>
        <taxon>Agaricomycetes</taxon>
        <taxon>Polyporales</taxon>
        <taxon>Polyporaceae</taxon>
        <taxon>Dichomitus</taxon>
    </lineage>
</organism>
<evidence type="ECO:0000256" key="1">
    <source>
        <dbReference type="SAM" id="MobiDB-lite"/>
    </source>
</evidence>
<dbReference type="AlphaFoldDB" id="A0A4Q9M3Q7"/>
<dbReference type="PANTHER" id="PTHR39474:SF1">
    <property type="entry name" value="FUNGAL SPECIFIC TRANSCRIPTION FACTOR"/>
    <property type="match status" value="1"/>
</dbReference>
<dbReference type="EMBL" id="ML143602">
    <property type="protein sequence ID" value="TBU21484.1"/>
    <property type="molecule type" value="Genomic_DNA"/>
</dbReference>
<reference evidence="2" key="1">
    <citation type="submission" date="2019-01" db="EMBL/GenBank/DDBJ databases">
        <title>Draft genome sequences of three monokaryotic isolates of the white-rot basidiomycete fungus Dichomitus squalens.</title>
        <authorList>
            <consortium name="DOE Joint Genome Institute"/>
            <person name="Lopez S.C."/>
            <person name="Andreopoulos B."/>
            <person name="Pangilinan J."/>
            <person name="Lipzen A."/>
            <person name="Riley R."/>
            <person name="Ahrendt S."/>
            <person name="Ng V."/>
            <person name="Barry K."/>
            <person name="Daum C."/>
            <person name="Grigoriev I.V."/>
            <person name="Hilden K.S."/>
            <person name="Makela M.R."/>
            <person name="de Vries R.P."/>
        </authorList>
    </citation>
    <scope>NUCLEOTIDE SEQUENCE [LARGE SCALE GENOMIC DNA]</scope>
    <source>
        <strain evidence="2">OM18370.1</strain>
    </source>
</reference>
<name>A0A4Q9M3Q7_9APHY</name>
<dbReference type="Proteomes" id="UP000292957">
    <property type="component" value="Unassembled WGS sequence"/>
</dbReference>
<accession>A0A4Q9M3Q7</accession>
<sequence>MSSRDPETTTTTTQPLALPAPSDAEDVEHITLDGTRTFTFNKLGPVVVNSDGTLSRIANWEQMAPIERETTLRVLVARNKVRLANQEKQQGQATEGEKLSISNAFES</sequence>
<gene>
    <name evidence="2" type="ORF">BD311DRAFT_772042</name>
</gene>
<proteinExistence type="predicted"/>
<protein>
    <submittedName>
        <fullName evidence="2">Uncharacterized protein</fullName>
    </submittedName>
</protein>
<feature type="region of interest" description="Disordered" evidence="1">
    <location>
        <begin position="85"/>
        <end position="107"/>
    </location>
</feature>